<sequence length="83" mass="9816">MCCWFRRTRIRPQSVLSLLAALPRPPSPVRSFWDGQRQRRVLQVQQSLALHRLRRLHPHVYRNGSRNHNPHTHSSSSSSSNRR</sequence>
<evidence type="ECO:0000256" key="1">
    <source>
        <dbReference type="SAM" id="MobiDB-lite"/>
    </source>
</evidence>
<evidence type="ECO:0000313" key="2">
    <source>
        <dbReference type="EMBL" id="MBW62535.1"/>
    </source>
</evidence>
<feature type="compositionally biased region" description="Low complexity" evidence="1">
    <location>
        <begin position="72"/>
        <end position="83"/>
    </location>
</feature>
<protein>
    <submittedName>
        <fullName evidence="2">Putative secreted protein</fullName>
    </submittedName>
</protein>
<name>A0A2M4CBC9_9DIPT</name>
<accession>A0A2M4CBC9</accession>
<reference evidence="2" key="1">
    <citation type="submission" date="2018-01" db="EMBL/GenBank/DDBJ databases">
        <title>An insight into the sialome of Amazonian anophelines.</title>
        <authorList>
            <person name="Ribeiro J.M."/>
            <person name="Scarpassa V."/>
            <person name="Calvo E."/>
        </authorList>
    </citation>
    <scope>NUCLEOTIDE SEQUENCE</scope>
    <source>
        <tissue evidence="2">Salivary glands</tissue>
    </source>
</reference>
<dbReference type="EMBL" id="GGFJ01013394">
    <property type="protein sequence ID" value="MBW62535.1"/>
    <property type="molecule type" value="Transcribed_RNA"/>
</dbReference>
<feature type="region of interest" description="Disordered" evidence="1">
    <location>
        <begin position="55"/>
        <end position="83"/>
    </location>
</feature>
<proteinExistence type="predicted"/>
<dbReference type="AlphaFoldDB" id="A0A2M4CBC9"/>
<organism evidence="2">
    <name type="scientific">Anopheles marajoara</name>
    <dbReference type="NCBI Taxonomy" id="58244"/>
    <lineage>
        <taxon>Eukaryota</taxon>
        <taxon>Metazoa</taxon>
        <taxon>Ecdysozoa</taxon>
        <taxon>Arthropoda</taxon>
        <taxon>Hexapoda</taxon>
        <taxon>Insecta</taxon>
        <taxon>Pterygota</taxon>
        <taxon>Neoptera</taxon>
        <taxon>Endopterygota</taxon>
        <taxon>Diptera</taxon>
        <taxon>Nematocera</taxon>
        <taxon>Culicoidea</taxon>
        <taxon>Culicidae</taxon>
        <taxon>Anophelinae</taxon>
        <taxon>Anopheles</taxon>
    </lineage>
</organism>